<proteinExistence type="predicted"/>
<dbReference type="OrthoDB" id="370168at2"/>
<dbReference type="Pfam" id="PF01638">
    <property type="entry name" value="HxlR"/>
    <property type="match status" value="1"/>
</dbReference>
<accession>A0A6H9Z5U6</accession>
<keyword evidence="6" id="KW-1185">Reference proteome</keyword>
<evidence type="ECO:0000256" key="2">
    <source>
        <dbReference type="ARBA" id="ARBA00023125"/>
    </source>
</evidence>
<dbReference type="AlphaFoldDB" id="A0A6H9Z5U6"/>
<dbReference type="RefSeq" id="WP_151560787.1">
    <property type="nucleotide sequence ID" value="NZ_WBMT01000006.1"/>
</dbReference>
<dbReference type="Proteomes" id="UP000468735">
    <property type="component" value="Unassembled WGS sequence"/>
</dbReference>
<dbReference type="SUPFAM" id="SSF46785">
    <property type="entry name" value="Winged helix' DNA-binding domain"/>
    <property type="match status" value="1"/>
</dbReference>
<protein>
    <submittedName>
        <fullName evidence="5">Helix-turn-helix transcriptional regulator</fullName>
    </submittedName>
</protein>
<reference evidence="5 6" key="1">
    <citation type="submission" date="2019-09" db="EMBL/GenBank/DDBJ databases">
        <title>Actinomadura physcomitrii sp. nov., a novel actinomycete isolated from moss [Physcomitrium sphaericum (Ludw) Fuernr].</title>
        <authorList>
            <person name="Zhuang X."/>
            <person name="Liu C."/>
        </authorList>
    </citation>
    <scope>NUCLEOTIDE SEQUENCE [LARGE SCALE GENOMIC DNA]</scope>
    <source>
        <strain evidence="5 6">HMC1</strain>
    </source>
</reference>
<dbReference type="InterPro" id="IPR036388">
    <property type="entry name" value="WH-like_DNA-bd_sf"/>
</dbReference>
<dbReference type="GO" id="GO:0003677">
    <property type="term" value="F:DNA binding"/>
    <property type="evidence" value="ECO:0007669"/>
    <property type="project" value="UniProtKB-KW"/>
</dbReference>
<dbReference type="PROSITE" id="PS51118">
    <property type="entry name" value="HTH_HXLR"/>
    <property type="match status" value="1"/>
</dbReference>
<feature type="domain" description="HTH hxlR-type" evidence="4">
    <location>
        <begin position="24"/>
        <end position="122"/>
    </location>
</feature>
<evidence type="ECO:0000256" key="3">
    <source>
        <dbReference type="ARBA" id="ARBA00023163"/>
    </source>
</evidence>
<evidence type="ECO:0000256" key="1">
    <source>
        <dbReference type="ARBA" id="ARBA00023015"/>
    </source>
</evidence>
<keyword evidence="2" id="KW-0238">DNA-binding</keyword>
<dbReference type="InterPro" id="IPR002577">
    <property type="entry name" value="HTH_HxlR"/>
</dbReference>
<dbReference type="PANTHER" id="PTHR33204">
    <property type="entry name" value="TRANSCRIPTIONAL REGULATOR, MARR FAMILY"/>
    <property type="match status" value="1"/>
</dbReference>
<comment type="caution">
    <text evidence="5">The sequence shown here is derived from an EMBL/GenBank/DDBJ whole genome shotgun (WGS) entry which is preliminary data.</text>
</comment>
<dbReference type="InterPro" id="IPR036390">
    <property type="entry name" value="WH_DNA-bd_sf"/>
</dbReference>
<dbReference type="PANTHER" id="PTHR33204:SF37">
    <property type="entry name" value="HTH-TYPE TRANSCRIPTIONAL REGULATOR YODB"/>
    <property type="match status" value="1"/>
</dbReference>
<organism evidence="5 6">
    <name type="scientific">Actinomadura rudentiformis</name>
    <dbReference type="NCBI Taxonomy" id="359158"/>
    <lineage>
        <taxon>Bacteria</taxon>
        <taxon>Bacillati</taxon>
        <taxon>Actinomycetota</taxon>
        <taxon>Actinomycetes</taxon>
        <taxon>Streptosporangiales</taxon>
        <taxon>Thermomonosporaceae</taxon>
        <taxon>Actinomadura</taxon>
    </lineage>
</organism>
<name>A0A6H9Z5U6_9ACTN</name>
<gene>
    <name evidence="5" type="ORF">F8566_14820</name>
</gene>
<dbReference type="Gene3D" id="1.10.10.10">
    <property type="entry name" value="Winged helix-like DNA-binding domain superfamily/Winged helix DNA-binding domain"/>
    <property type="match status" value="1"/>
</dbReference>
<evidence type="ECO:0000313" key="5">
    <source>
        <dbReference type="EMBL" id="KAB2349013.1"/>
    </source>
</evidence>
<sequence>MATRTAAQRRAEAAAAYDAYIAECPTRQLLDRISDKWVSLVVNALAGGPLRYGELARVVASISQKMLTQTLRNLERDGLVSRTVTPSVPVRVDYELTPLGVGLLPVMQALKTWAEANMDDVLAARATYDSGIN</sequence>
<keyword evidence="3" id="KW-0804">Transcription</keyword>
<evidence type="ECO:0000259" key="4">
    <source>
        <dbReference type="PROSITE" id="PS51118"/>
    </source>
</evidence>
<evidence type="ECO:0000313" key="6">
    <source>
        <dbReference type="Proteomes" id="UP000468735"/>
    </source>
</evidence>
<keyword evidence="1" id="KW-0805">Transcription regulation</keyword>
<dbReference type="EMBL" id="WBMT01000006">
    <property type="protein sequence ID" value="KAB2349013.1"/>
    <property type="molecule type" value="Genomic_DNA"/>
</dbReference>